<proteinExistence type="predicted"/>
<evidence type="ECO:0000313" key="1">
    <source>
        <dbReference type="Proteomes" id="UP000887579"/>
    </source>
</evidence>
<sequence>MAQRIVPSLPRIKVPVGNIPQKLKSPKFDPWRGRLEVLRSSLTRLVREERMEIKYNRAEELRPYMERLIQLGIHRGMNDEYTNEMMNWWLMEKDLLDKMEHVIIPRFKNMEEPYTNLFRLPRTRYLTLKTKVSERYRTAYIGVIELKGNPFPEIGYLEDERLDAIYEFVKSRMTLGFGQQPKPKVNV</sequence>
<organism evidence="1 2">
    <name type="scientific">Panagrolaimus sp. ES5</name>
    <dbReference type="NCBI Taxonomy" id="591445"/>
    <lineage>
        <taxon>Eukaryota</taxon>
        <taxon>Metazoa</taxon>
        <taxon>Ecdysozoa</taxon>
        <taxon>Nematoda</taxon>
        <taxon>Chromadorea</taxon>
        <taxon>Rhabditida</taxon>
        <taxon>Tylenchina</taxon>
        <taxon>Panagrolaimomorpha</taxon>
        <taxon>Panagrolaimoidea</taxon>
        <taxon>Panagrolaimidae</taxon>
        <taxon>Panagrolaimus</taxon>
    </lineage>
</organism>
<dbReference type="WBParaSite" id="ES5_v2.g14867.t1">
    <property type="protein sequence ID" value="ES5_v2.g14867.t1"/>
    <property type="gene ID" value="ES5_v2.g14867"/>
</dbReference>
<protein>
    <submittedName>
        <fullName evidence="2">Large ribosomal subunit protein bL17m</fullName>
    </submittedName>
</protein>
<accession>A0AC34FCC7</accession>
<dbReference type="Proteomes" id="UP000887579">
    <property type="component" value="Unplaced"/>
</dbReference>
<reference evidence="2" key="1">
    <citation type="submission" date="2022-11" db="UniProtKB">
        <authorList>
            <consortium name="WormBaseParasite"/>
        </authorList>
    </citation>
    <scope>IDENTIFICATION</scope>
</reference>
<name>A0AC34FCC7_9BILA</name>
<evidence type="ECO:0000313" key="2">
    <source>
        <dbReference type="WBParaSite" id="ES5_v2.g14867.t1"/>
    </source>
</evidence>